<dbReference type="RefSeq" id="WP_009056237.1">
    <property type="nucleotide sequence ID" value="NZ_AJYA01000037.1"/>
</dbReference>
<evidence type="ECO:0000256" key="1">
    <source>
        <dbReference type="SAM" id="SignalP"/>
    </source>
</evidence>
<name>I5BZ72_9BACT</name>
<proteinExistence type="predicted"/>
<dbReference type="Proteomes" id="UP000005551">
    <property type="component" value="Unassembled WGS sequence"/>
</dbReference>
<organism evidence="2 3">
    <name type="scientific">Nitritalea halalkaliphila LW7</name>
    <dbReference type="NCBI Taxonomy" id="1189621"/>
    <lineage>
        <taxon>Bacteria</taxon>
        <taxon>Pseudomonadati</taxon>
        <taxon>Bacteroidota</taxon>
        <taxon>Cytophagia</taxon>
        <taxon>Cytophagales</taxon>
        <taxon>Cyclobacteriaceae</taxon>
        <taxon>Nitritalea</taxon>
    </lineage>
</organism>
<sequence>MKNNKIKKLLCFFLIIFCVNSCKVDNKTSPVSVVLKKVGQLNLPLDDESTGRNIYNDFVLIDSVPHLSFLNKKNNSIYFYDLVSEALTEKIHFPKKGPENFGDLVGYNFINYDSIFVYAYNLGKLTFTDRTHEHKKVLSCPTRPSASKAQPWELKKNLYFR</sequence>
<dbReference type="STRING" id="1189621.A3SI_14849"/>
<evidence type="ECO:0008006" key="4">
    <source>
        <dbReference type="Google" id="ProtNLM"/>
    </source>
</evidence>
<dbReference type="AlphaFoldDB" id="I5BZ72"/>
<gene>
    <name evidence="2" type="ORF">A3SI_14849</name>
</gene>
<dbReference type="OrthoDB" id="828261at2"/>
<dbReference type="InterPro" id="IPR025316">
    <property type="entry name" value="DUF4221"/>
</dbReference>
<dbReference type="EMBL" id="AJYA01000037">
    <property type="protein sequence ID" value="EIM74874.1"/>
    <property type="molecule type" value="Genomic_DNA"/>
</dbReference>
<feature type="signal peptide" evidence="1">
    <location>
        <begin position="1"/>
        <end position="23"/>
    </location>
</feature>
<dbReference type="Pfam" id="PF13970">
    <property type="entry name" value="DUF4221"/>
    <property type="match status" value="1"/>
</dbReference>
<feature type="chain" id="PRO_5003700324" description="Lipoprotein" evidence="1">
    <location>
        <begin position="24"/>
        <end position="161"/>
    </location>
</feature>
<reference evidence="2 3" key="1">
    <citation type="submission" date="2012-05" db="EMBL/GenBank/DDBJ databases">
        <title>Genome sequence of Nitritalea halalkaliphila LW7.</title>
        <authorList>
            <person name="Jangir P.K."/>
            <person name="Singh A."/>
            <person name="Shivaji S."/>
            <person name="Sharma R."/>
        </authorList>
    </citation>
    <scope>NUCLEOTIDE SEQUENCE [LARGE SCALE GENOMIC DNA]</scope>
    <source>
        <strain evidence="2 3">LW7</strain>
    </source>
</reference>
<evidence type="ECO:0000313" key="3">
    <source>
        <dbReference type="Proteomes" id="UP000005551"/>
    </source>
</evidence>
<evidence type="ECO:0000313" key="2">
    <source>
        <dbReference type="EMBL" id="EIM74874.1"/>
    </source>
</evidence>
<comment type="caution">
    <text evidence="2">The sequence shown here is derived from an EMBL/GenBank/DDBJ whole genome shotgun (WGS) entry which is preliminary data.</text>
</comment>
<protein>
    <recommendedName>
        <fullName evidence="4">Lipoprotein</fullName>
    </recommendedName>
</protein>
<accession>I5BZ72</accession>
<keyword evidence="3" id="KW-1185">Reference proteome</keyword>
<keyword evidence="1" id="KW-0732">Signal</keyword>